<dbReference type="RefSeq" id="WP_188608230.1">
    <property type="nucleotide sequence ID" value="NZ_BMGG01000002.1"/>
</dbReference>
<protein>
    <submittedName>
        <fullName evidence="1">Uncharacterized protein</fullName>
    </submittedName>
</protein>
<gene>
    <name evidence="1" type="ORF">GCM10010994_11960</name>
</gene>
<proteinExistence type="predicted"/>
<reference evidence="1" key="1">
    <citation type="journal article" date="2014" name="Int. J. Syst. Evol. Microbiol.">
        <title>Complete genome sequence of Corynebacterium casei LMG S-19264T (=DSM 44701T), isolated from a smear-ripened cheese.</title>
        <authorList>
            <consortium name="US DOE Joint Genome Institute (JGI-PGF)"/>
            <person name="Walter F."/>
            <person name="Albersmeier A."/>
            <person name="Kalinowski J."/>
            <person name="Ruckert C."/>
        </authorList>
    </citation>
    <scope>NUCLEOTIDE SEQUENCE</scope>
    <source>
        <strain evidence="1">CGMCC 1.12919</strain>
    </source>
</reference>
<name>A0A916TZU0_9HYPH</name>
<reference evidence="1" key="2">
    <citation type="submission" date="2020-09" db="EMBL/GenBank/DDBJ databases">
        <authorList>
            <person name="Sun Q."/>
            <person name="Zhou Y."/>
        </authorList>
    </citation>
    <scope>NUCLEOTIDE SEQUENCE</scope>
    <source>
        <strain evidence="1">CGMCC 1.12919</strain>
    </source>
</reference>
<organism evidence="1 2">
    <name type="scientific">Chelatococcus reniformis</name>
    <dbReference type="NCBI Taxonomy" id="1494448"/>
    <lineage>
        <taxon>Bacteria</taxon>
        <taxon>Pseudomonadati</taxon>
        <taxon>Pseudomonadota</taxon>
        <taxon>Alphaproteobacteria</taxon>
        <taxon>Hyphomicrobiales</taxon>
        <taxon>Chelatococcaceae</taxon>
        <taxon>Chelatococcus</taxon>
    </lineage>
</organism>
<comment type="caution">
    <text evidence="1">The sequence shown here is derived from an EMBL/GenBank/DDBJ whole genome shotgun (WGS) entry which is preliminary data.</text>
</comment>
<evidence type="ECO:0000313" key="2">
    <source>
        <dbReference type="Proteomes" id="UP000637002"/>
    </source>
</evidence>
<dbReference type="EMBL" id="BMGG01000002">
    <property type="protein sequence ID" value="GGC54631.1"/>
    <property type="molecule type" value="Genomic_DNA"/>
</dbReference>
<evidence type="ECO:0000313" key="1">
    <source>
        <dbReference type="EMBL" id="GGC54631.1"/>
    </source>
</evidence>
<keyword evidence="2" id="KW-1185">Reference proteome</keyword>
<dbReference type="Proteomes" id="UP000637002">
    <property type="component" value="Unassembled WGS sequence"/>
</dbReference>
<accession>A0A916TZU0</accession>
<sequence length="66" mass="6846">MADLEPSVPLAENVNNVPPGLDASEQMLLYSAALQRIAGGVYDPALVAKQALAAAERHVRGLPHGA</sequence>
<dbReference type="AlphaFoldDB" id="A0A916TZU0"/>